<dbReference type="RefSeq" id="WP_211799937.1">
    <property type="nucleotide sequence ID" value="NZ_JAGSCS010000003.1"/>
</dbReference>
<dbReference type="InterPro" id="IPR023052">
    <property type="entry name" value="Cell_div_SepF"/>
</dbReference>
<proteinExistence type="inferred from homology"/>
<dbReference type="HAMAP" id="MF_01197">
    <property type="entry name" value="SepF"/>
    <property type="match status" value="1"/>
</dbReference>
<keyword evidence="2 5" id="KW-0717">Septation</keyword>
<feature type="region of interest" description="Disordered" evidence="6">
    <location>
        <begin position="19"/>
        <end position="48"/>
    </location>
</feature>
<dbReference type="PANTHER" id="PTHR35798:SF1">
    <property type="entry name" value="CELL DIVISION PROTEIN SEPF"/>
    <property type="match status" value="1"/>
</dbReference>
<evidence type="ECO:0000256" key="5">
    <source>
        <dbReference type="HAMAP-Rule" id="MF_01197"/>
    </source>
</evidence>
<dbReference type="GO" id="GO:0043093">
    <property type="term" value="P:FtsZ-dependent cytokinesis"/>
    <property type="evidence" value="ECO:0007669"/>
    <property type="project" value="UniProtKB-UniRule"/>
</dbReference>
<evidence type="ECO:0000313" key="8">
    <source>
        <dbReference type="Proteomes" id="UP000675379"/>
    </source>
</evidence>
<keyword evidence="3 5" id="KW-0131">Cell cycle</keyword>
<dbReference type="EMBL" id="JAGSCS010000003">
    <property type="protein sequence ID" value="MBR0575414.1"/>
    <property type="molecule type" value="Genomic_DNA"/>
</dbReference>
<keyword evidence="5" id="KW-0963">Cytoplasm</keyword>
<feature type="compositionally biased region" description="Acidic residues" evidence="6">
    <location>
        <begin position="19"/>
        <end position="33"/>
    </location>
</feature>
<comment type="caution">
    <text evidence="7">The sequence shown here is derived from an EMBL/GenBank/DDBJ whole genome shotgun (WGS) entry which is preliminary data.</text>
</comment>
<dbReference type="InterPro" id="IPR038594">
    <property type="entry name" value="SepF-like_sf"/>
</dbReference>
<evidence type="ECO:0000313" key="7">
    <source>
        <dbReference type="EMBL" id="MBR0575414.1"/>
    </source>
</evidence>
<evidence type="ECO:0000256" key="3">
    <source>
        <dbReference type="ARBA" id="ARBA00023306"/>
    </source>
</evidence>
<organism evidence="7 8">
    <name type="scientific">Proteiniclasticum sediminis</name>
    <dbReference type="NCBI Taxonomy" id="2804028"/>
    <lineage>
        <taxon>Bacteria</taxon>
        <taxon>Bacillati</taxon>
        <taxon>Bacillota</taxon>
        <taxon>Clostridia</taxon>
        <taxon>Eubacteriales</taxon>
        <taxon>Clostridiaceae</taxon>
        <taxon>Proteiniclasticum</taxon>
    </lineage>
</organism>
<protein>
    <recommendedName>
        <fullName evidence="5">Cell division protein SepF</fullName>
    </recommendedName>
</protein>
<dbReference type="Pfam" id="PF04472">
    <property type="entry name" value="SepF"/>
    <property type="match status" value="1"/>
</dbReference>
<comment type="subcellular location">
    <subcellularLocation>
        <location evidence="5">Cytoplasm</location>
    </subcellularLocation>
    <text evidence="5">Localizes to the division site, in a FtsZ-dependent manner.</text>
</comment>
<name>A0A941HPJ7_9CLOT</name>
<dbReference type="GO" id="GO:0005737">
    <property type="term" value="C:cytoplasm"/>
    <property type="evidence" value="ECO:0007669"/>
    <property type="project" value="UniProtKB-SubCell"/>
</dbReference>
<reference evidence="7" key="1">
    <citation type="submission" date="2021-04" db="EMBL/GenBank/DDBJ databases">
        <title>Proteiniclasticum sedimins sp. nov., an obligate anaerobic bacterium isolated from anaerobic sludge.</title>
        <authorList>
            <person name="Liu J."/>
        </authorList>
    </citation>
    <scope>NUCLEOTIDE SEQUENCE</scope>
    <source>
        <strain evidence="7">BAD-10</strain>
    </source>
</reference>
<sequence length="156" mass="17779">MGKIMSSFRNMMGFEDEDIYDEYEGEEMEEEVQEEPKTSYALLNRKRETKELREPNKIVSLHGRSPKVHIMKPSTFDEAQQICDSLKNNEIVVVNTTGLEPRTAQRLLDFVAGANYSLSGDLQEVESGVYILSPAMVEVTKELKEDPAAKGFLNWK</sequence>
<dbReference type="PANTHER" id="PTHR35798">
    <property type="entry name" value="CELL DIVISION PROTEIN SEPF"/>
    <property type="match status" value="1"/>
</dbReference>
<keyword evidence="8" id="KW-1185">Reference proteome</keyword>
<accession>A0A941HPJ7</accession>
<evidence type="ECO:0000256" key="1">
    <source>
        <dbReference type="ARBA" id="ARBA00022618"/>
    </source>
</evidence>
<comment type="subunit">
    <text evidence="5">Homodimer. Interacts with FtsZ.</text>
</comment>
<evidence type="ECO:0000256" key="4">
    <source>
        <dbReference type="ARBA" id="ARBA00044936"/>
    </source>
</evidence>
<dbReference type="GO" id="GO:0000917">
    <property type="term" value="P:division septum assembly"/>
    <property type="evidence" value="ECO:0007669"/>
    <property type="project" value="UniProtKB-KW"/>
</dbReference>
<dbReference type="Gene3D" id="3.30.110.150">
    <property type="entry name" value="SepF-like protein"/>
    <property type="match status" value="1"/>
</dbReference>
<evidence type="ECO:0000256" key="2">
    <source>
        <dbReference type="ARBA" id="ARBA00023210"/>
    </source>
</evidence>
<dbReference type="Proteomes" id="UP000675379">
    <property type="component" value="Unassembled WGS sequence"/>
</dbReference>
<evidence type="ECO:0000256" key="6">
    <source>
        <dbReference type="SAM" id="MobiDB-lite"/>
    </source>
</evidence>
<keyword evidence="1 5" id="KW-0132">Cell division</keyword>
<gene>
    <name evidence="5 7" type="primary">sepF</name>
    <name evidence="7" type="ORF">KCG48_03570</name>
</gene>
<comment type="similarity">
    <text evidence="5">Belongs to the SepF family.</text>
</comment>
<comment type="function">
    <text evidence="4 5">Cell division protein that is part of the divisome complex and is recruited early to the Z-ring. Probably stimulates Z-ring formation, perhaps through the cross-linking of FtsZ protofilaments. Its function overlaps with FtsA.</text>
</comment>
<dbReference type="AlphaFoldDB" id="A0A941HPJ7"/>
<dbReference type="InterPro" id="IPR007561">
    <property type="entry name" value="Cell_div_SepF/SepF-rel"/>
</dbReference>